<dbReference type="Pfam" id="PF07848">
    <property type="entry name" value="PaaX"/>
    <property type="match status" value="1"/>
</dbReference>
<feature type="domain" description="Transcriptional repressor PaaX-like N-terminal" evidence="2">
    <location>
        <begin position="60"/>
        <end position="127"/>
    </location>
</feature>
<evidence type="ECO:0000259" key="2">
    <source>
        <dbReference type="Pfam" id="PF07848"/>
    </source>
</evidence>
<dbReference type="Gene3D" id="1.10.10.10">
    <property type="entry name" value="Winged helix-like DNA-binding domain superfamily/Winged helix DNA-binding domain"/>
    <property type="match status" value="1"/>
</dbReference>
<accession>A0A8J3VW13</accession>
<proteinExistence type="predicted"/>
<feature type="compositionally biased region" description="Basic and acidic residues" evidence="1">
    <location>
        <begin position="16"/>
        <end position="44"/>
    </location>
</feature>
<dbReference type="InterPro" id="IPR048846">
    <property type="entry name" value="PaaX-like_central"/>
</dbReference>
<dbReference type="InterPro" id="IPR011965">
    <property type="entry name" value="PaaX_trns_reg"/>
</dbReference>
<dbReference type="InterPro" id="IPR012906">
    <property type="entry name" value="PaaX-like_N"/>
</dbReference>
<dbReference type="Pfam" id="PF08223">
    <property type="entry name" value="PaaX_C"/>
    <property type="match status" value="1"/>
</dbReference>
<evidence type="ECO:0000313" key="5">
    <source>
        <dbReference type="EMBL" id="GIH20484.1"/>
    </source>
</evidence>
<dbReference type="GO" id="GO:0006351">
    <property type="term" value="P:DNA-templated transcription"/>
    <property type="evidence" value="ECO:0007669"/>
    <property type="project" value="InterPro"/>
</dbReference>
<comment type="caution">
    <text evidence="5">The sequence shown here is derived from an EMBL/GenBank/DDBJ whole genome shotgun (WGS) entry which is preliminary data.</text>
</comment>
<keyword evidence="6" id="KW-1185">Reference proteome</keyword>
<organism evidence="5 6">
    <name type="scientific">Rugosimonospora africana</name>
    <dbReference type="NCBI Taxonomy" id="556532"/>
    <lineage>
        <taxon>Bacteria</taxon>
        <taxon>Bacillati</taxon>
        <taxon>Actinomycetota</taxon>
        <taxon>Actinomycetes</taxon>
        <taxon>Micromonosporales</taxon>
        <taxon>Micromonosporaceae</taxon>
        <taxon>Rugosimonospora</taxon>
    </lineage>
</organism>
<reference evidence="5" key="1">
    <citation type="submission" date="2021-01" db="EMBL/GenBank/DDBJ databases">
        <title>Whole genome shotgun sequence of Rugosimonospora africana NBRC 104875.</title>
        <authorList>
            <person name="Komaki H."/>
            <person name="Tamura T."/>
        </authorList>
    </citation>
    <scope>NUCLEOTIDE SEQUENCE</scope>
    <source>
        <strain evidence="5">NBRC 104875</strain>
    </source>
</reference>
<dbReference type="Gene3D" id="3.30.70.2650">
    <property type="match status" value="1"/>
</dbReference>
<dbReference type="EMBL" id="BONZ01000098">
    <property type="protein sequence ID" value="GIH20484.1"/>
    <property type="molecule type" value="Genomic_DNA"/>
</dbReference>
<feature type="domain" description="Transcriptional repressor PaaX-like central Cas2-like" evidence="4">
    <location>
        <begin position="147"/>
        <end position="223"/>
    </location>
</feature>
<evidence type="ECO:0000313" key="6">
    <source>
        <dbReference type="Proteomes" id="UP000642748"/>
    </source>
</evidence>
<dbReference type="Pfam" id="PF20803">
    <property type="entry name" value="PaaX_M"/>
    <property type="match status" value="1"/>
</dbReference>
<name>A0A8J3VW13_9ACTN</name>
<dbReference type="Gene3D" id="1.20.58.1460">
    <property type="match status" value="1"/>
</dbReference>
<dbReference type="Proteomes" id="UP000642748">
    <property type="component" value="Unassembled WGS sequence"/>
</dbReference>
<dbReference type="PIRSF" id="PIRSF020623">
    <property type="entry name" value="PaaX"/>
    <property type="match status" value="1"/>
</dbReference>
<evidence type="ECO:0000259" key="3">
    <source>
        <dbReference type="Pfam" id="PF08223"/>
    </source>
</evidence>
<dbReference type="AlphaFoldDB" id="A0A8J3VW13"/>
<dbReference type="RefSeq" id="WP_239134424.1">
    <property type="nucleotide sequence ID" value="NZ_BONZ01000098.1"/>
</dbReference>
<protein>
    <submittedName>
        <fullName evidence="5">PaaX family transcriptional regulator</fullName>
    </submittedName>
</protein>
<feature type="region of interest" description="Disordered" evidence="1">
    <location>
        <begin position="1"/>
        <end position="53"/>
    </location>
</feature>
<gene>
    <name evidence="5" type="primary">paaX_4</name>
    <name evidence="5" type="ORF">Raf01_86560</name>
</gene>
<dbReference type="InterPro" id="IPR013225">
    <property type="entry name" value="PaaX_C"/>
</dbReference>
<evidence type="ECO:0000256" key="1">
    <source>
        <dbReference type="SAM" id="MobiDB-lite"/>
    </source>
</evidence>
<feature type="domain" description="Transcriptional repressor PaaX-like C-terminal" evidence="3">
    <location>
        <begin position="233"/>
        <end position="315"/>
    </location>
</feature>
<dbReference type="PANTHER" id="PTHR30319">
    <property type="entry name" value="PHENYLACETIC ACID REGULATOR-RELATED TRANSCRIPTIONAL REPRESSOR"/>
    <property type="match status" value="1"/>
</dbReference>
<dbReference type="PANTHER" id="PTHR30319:SF1">
    <property type="entry name" value="TRANSCRIPTIONAL REPRESSOR PAAX"/>
    <property type="match status" value="1"/>
</dbReference>
<sequence>MSTEGATMPYDEDAPRDDAARGDVAHEDAPRDDAARDDMTRGEMPRPALRRRHNVGATSAPSLLLTILGEYVLPAGRPVWTSALVAALAGLGVEEKASRQSLARTAAEGFIVAERTGRRVRWHLSEPGRRLLTDGAERIYSFAEPTARWDGRWLLVSVAVPDGQRQLRHQLRTRMSWAGFGSPAPGLWVSPNAGREVEAKQIVTDLGLAEAALSFTGPFAGIGGQHTLVEQAWNLGELTDRYRAFLDEFTGACPAPGEPTLLAQTRLVHEWRRFPFLDPRLPAELLPRDWIGLRAGTLFRALHDGWHGEAQRHWRELASDA</sequence>
<dbReference type="InterPro" id="IPR036388">
    <property type="entry name" value="WH-like_DNA-bd_sf"/>
</dbReference>
<evidence type="ECO:0000259" key="4">
    <source>
        <dbReference type="Pfam" id="PF20803"/>
    </source>
</evidence>